<dbReference type="Proteomes" id="UP000335538">
    <property type="component" value="Unassembled WGS sequence"/>
</dbReference>
<evidence type="ECO:0000313" key="1">
    <source>
        <dbReference type="EMBL" id="VVE82435.1"/>
    </source>
</evidence>
<reference evidence="1 2" key="1">
    <citation type="submission" date="2019-08" db="EMBL/GenBank/DDBJ databases">
        <authorList>
            <person name="Peeters C."/>
        </authorList>
    </citation>
    <scope>NUCLEOTIDE SEQUENCE [LARGE SCALE GENOMIC DNA]</scope>
    <source>
        <strain evidence="1 2">LMG 31121</strain>
    </source>
</reference>
<evidence type="ECO:0000313" key="2">
    <source>
        <dbReference type="Proteomes" id="UP000335538"/>
    </source>
</evidence>
<dbReference type="EMBL" id="CABPSR010000010">
    <property type="protein sequence ID" value="VVE82435.1"/>
    <property type="molecule type" value="Genomic_DNA"/>
</dbReference>
<sequence>MRIPAGRHAACRTRIRSLRVPENKSLRHIDPLCETLKLQISGRCKNAFSSQLFNSPQRQ</sequence>
<organism evidence="1 2">
    <name type="scientific">Pandoraea sputorum</name>
    <dbReference type="NCBI Taxonomy" id="93222"/>
    <lineage>
        <taxon>Bacteria</taxon>
        <taxon>Pseudomonadati</taxon>
        <taxon>Pseudomonadota</taxon>
        <taxon>Betaproteobacteria</taxon>
        <taxon>Burkholderiales</taxon>
        <taxon>Burkholderiaceae</taxon>
        <taxon>Pandoraea</taxon>
    </lineage>
</organism>
<name>A0A5E5BBY0_9BURK</name>
<gene>
    <name evidence="1" type="ORF">PSP31121_03751</name>
</gene>
<proteinExistence type="predicted"/>
<accession>A0A5E5BBY0</accession>
<dbReference type="AlphaFoldDB" id="A0A5E5BBY0"/>
<protein>
    <submittedName>
        <fullName evidence="1">Uncharacterized protein</fullName>
    </submittedName>
</protein>